<evidence type="ECO:0000256" key="5">
    <source>
        <dbReference type="ARBA" id="ARBA00022842"/>
    </source>
</evidence>
<evidence type="ECO:0000256" key="7">
    <source>
        <dbReference type="ARBA" id="ARBA00023160"/>
    </source>
</evidence>
<dbReference type="NCBIfam" id="TIGR00556">
    <property type="entry name" value="pantethn_trn"/>
    <property type="match status" value="1"/>
</dbReference>
<dbReference type="EMBL" id="MEUM01000081">
    <property type="protein sequence ID" value="OGC42140.1"/>
    <property type="molecule type" value="Genomic_DNA"/>
</dbReference>
<keyword evidence="3" id="KW-0479">Metal-binding</keyword>
<name>A0A1F4UBA3_UNCW3</name>
<dbReference type="InterPro" id="IPR004568">
    <property type="entry name" value="Ppantetheine-prot_Trfase_dom"/>
</dbReference>
<dbReference type="Proteomes" id="UP000177025">
    <property type="component" value="Unassembled WGS sequence"/>
</dbReference>
<dbReference type="Pfam" id="PF01648">
    <property type="entry name" value="ACPS"/>
    <property type="match status" value="1"/>
</dbReference>
<keyword evidence="7" id="KW-0275">Fatty acid biosynthesis</keyword>
<dbReference type="GO" id="GO:0008897">
    <property type="term" value="F:holo-[acyl-carrier-protein] synthase activity"/>
    <property type="evidence" value="ECO:0007669"/>
    <property type="project" value="InterPro"/>
</dbReference>
<organism evidence="9 10">
    <name type="scientific">candidate division WOR-3 bacterium RBG_13_43_14</name>
    <dbReference type="NCBI Taxonomy" id="1802590"/>
    <lineage>
        <taxon>Bacteria</taxon>
        <taxon>Bacteria division WOR-3</taxon>
    </lineage>
</organism>
<accession>A0A1F4UBA3</accession>
<comment type="caution">
    <text evidence="9">The sequence shown here is derived from an EMBL/GenBank/DDBJ whole genome shotgun (WGS) entry which is preliminary data.</text>
</comment>
<dbReference type="AlphaFoldDB" id="A0A1F4UBA3"/>
<feature type="non-terminal residue" evidence="9">
    <location>
        <position position="109"/>
    </location>
</feature>
<proteinExistence type="inferred from homology"/>
<evidence type="ECO:0000256" key="4">
    <source>
        <dbReference type="ARBA" id="ARBA00022832"/>
    </source>
</evidence>
<evidence type="ECO:0000256" key="6">
    <source>
        <dbReference type="ARBA" id="ARBA00023098"/>
    </source>
</evidence>
<keyword evidence="4" id="KW-0276">Fatty acid metabolism</keyword>
<feature type="domain" description="4'-phosphopantetheinyl transferase" evidence="8">
    <location>
        <begin position="5"/>
        <end position="98"/>
    </location>
</feature>
<keyword evidence="6" id="KW-0443">Lipid metabolism</keyword>
<keyword evidence="2" id="KW-0808">Transferase</keyword>
<evidence type="ECO:0000313" key="9">
    <source>
        <dbReference type="EMBL" id="OGC42140.1"/>
    </source>
</evidence>
<dbReference type="GO" id="GO:0000287">
    <property type="term" value="F:magnesium ion binding"/>
    <property type="evidence" value="ECO:0007669"/>
    <property type="project" value="InterPro"/>
</dbReference>
<keyword evidence="5" id="KW-0460">Magnesium</keyword>
<gene>
    <name evidence="9" type="ORF">A2Y85_02935</name>
</gene>
<dbReference type="HAMAP" id="MF_00101">
    <property type="entry name" value="AcpS"/>
    <property type="match status" value="1"/>
</dbReference>
<keyword evidence="1" id="KW-0444">Lipid biosynthesis</keyword>
<dbReference type="GO" id="GO:0006633">
    <property type="term" value="P:fatty acid biosynthetic process"/>
    <property type="evidence" value="ECO:0007669"/>
    <property type="project" value="UniProtKB-KW"/>
</dbReference>
<dbReference type="NCBIfam" id="TIGR00516">
    <property type="entry name" value="acpS"/>
    <property type="match status" value="1"/>
</dbReference>
<evidence type="ECO:0000256" key="3">
    <source>
        <dbReference type="ARBA" id="ARBA00022723"/>
    </source>
</evidence>
<protein>
    <submittedName>
        <fullName evidence="9">Holo-[acyl-carrier-protein] synthase</fullName>
    </submittedName>
</protein>
<dbReference type="InterPro" id="IPR037143">
    <property type="entry name" value="4-PPantetheinyl_Trfase_dom_sf"/>
</dbReference>
<evidence type="ECO:0000256" key="1">
    <source>
        <dbReference type="ARBA" id="ARBA00022516"/>
    </source>
</evidence>
<dbReference type="InterPro" id="IPR002582">
    <property type="entry name" value="ACPS"/>
</dbReference>
<evidence type="ECO:0000259" key="8">
    <source>
        <dbReference type="Pfam" id="PF01648"/>
    </source>
</evidence>
<evidence type="ECO:0000313" key="10">
    <source>
        <dbReference type="Proteomes" id="UP000177025"/>
    </source>
</evidence>
<evidence type="ECO:0000256" key="2">
    <source>
        <dbReference type="ARBA" id="ARBA00022679"/>
    </source>
</evidence>
<dbReference type="Gene3D" id="3.90.470.20">
    <property type="entry name" value="4'-phosphopantetheinyl transferase domain"/>
    <property type="match status" value="1"/>
</dbReference>
<dbReference type="InterPro" id="IPR008278">
    <property type="entry name" value="4-PPantetheinyl_Trfase_dom"/>
</dbReference>
<dbReference type="SUPFAM" id="SSF56214">
    <property type="entry name" value="4'-phosphopantetheinyl transferase"/>
    <property type="match status" value="1"/>
</dbReference>
<sequence>MEIYGIGIDMIEVVRIKTAVERRVQFLDKIFSEKEKKLSDRGQFRFEELAGRFAVKEAVLKAIKTGWRRGITFRDVIVLNEPSGAPYVVLEGKAKEHADNIGIKTFHIS</sequence>
<reference evidence="9 10" key="1">
    <citation type="journal article" date="2016" name="Nat. Commun.">
        <title>Thousands of microbial genomes shed light on interconnected biogeochemical processes in an aquifer system.</title>
        <authorList>
            <person name="Anantharaman K."/>
            <person name="Brown C.T."/>
            <person name="Hug L.A."/>
            <person name="Sharon I."/>
            <person name="Castelle C.J."/>
            <person name="Probst A.J."/>
            <person name="Thomas B.C."/>
            <person name="Singh A."/>
            <person name="Wilkins M.J."/>
            <person name="Karaoz U."/>
            <person name="Brodie E.L."/>
            <person name="Williams K.H."/>
            <person name="Hubbard S.S."/>
            <person name="Banfield J.F."/>
        </authorList>
    </citation>
    <scope>NUCLEOTIDE SEQUENCE [LARGE SCALE GENOMIC DNA]</scope>
</reference>